<reference evidence="3 4" key="1">
    <citation type="submission" date="2017-05" db="EMBL/GenBank/DDBJ databases">
        <authorList>
            <person name="Varghese N."/>
            <person name="Submissions S."/>
        </authorList>
    </citation>
    <scope>NUCLEOTIDE SEQUENCE [LARGE SCALE GENOMIC DNA]</scope>
    <source>
        <strain evidence="3 4">DSM 21194</strain>
    </source>
</reference>
<gene>
    <name evidence="3" type="ORF">SAMN06265218_103195</name>
</gene>
<dbReference type="OrthoDB" id="9803982at2"/>
<dbReference type="SUPFAM" id="SSF48452">
    <property type="entry name" value="TPR-like"/>
    <property type="match status" value="1"/>
</dbReference>
<accession>A0A521BLP6</accession>
<proteinExistence type="predicted"/>
<dbReference type="AlphaFoldDB" id="A0A521BLP6"/>
<dbReference type="EMBL" id="FXTH01000003">
    <property type="protein sequence ID" value="SMO47721.1"/>
    <property type="molecule type" value="Genomic_DNA"/>
</dbReference>
<keyword evidence="1" id="KW-0677">Repeat</keyword>
<dbReference type="RefSeq" id="WP_142713418.1">
    <property type="nucleotide sequence ID" value="NZ_FXTH01000003.1"/>
</dbReference>
<keyword evidence="4" id="KW-1185">Reference proteome</keyword>
<evidence type="ECO:0000313" key="4">
    <source>
        <dbReference type="Proteomes" id="UP000317593"/>
    </source>
</evidence>
<keyword evidence="2" id="KW-0802">TPR repeat</keyword>
<dbReference type="PANTHER" id="PTHR45586:SF1">
    <property type="entry name" value="LIPOPOLYSACCHARIDE ASSEMBLY PROTEIN B"/>
    <property type="match status" value="1"/>
</dbReference>
<name>A0A521BLP6_9BACT</name>
<sequence length="289" mass="32883">MKKTFAIIYLLLGLAFLYITYQKYTPGSGSVAAEVHSKPDREQQELMAFWDDYNQATERRIAGDYDSAARYYRQALDIKPAHLNSLYYMGNMQLELAHFDKAESHWVKLIERNDASARGYIQLGNLYGCQSAGTDFYNLARARRHFDKALVLNPEVSGPLLQIAKIELIQGRMKEAARHLREVLKSNFRSTEAFFLQGFIAWKHDDLSSARHLLEQSKIILTDGDEKYANVGEGQSGSVESAVSSPVPRCDLLRDEIHQLIQRYAAGPSFTAYGIYGDFEERLARFPSH</sequence>
<evidence type="ECO:0000313" key="3">
    <source>
        <dbReference type="EMBL" id="SMO47721.1"/>
    </source>
</evidence>
<dbReference type="InterPro" id="IPR011990">
    <property type="entry name" value="TPR-like_helical_dom_sf"/>
</dbReference>
<dbReference type="Gene3D" id="1.25.40.10">
    <property type="entry name" value="Tetratricopeptide repeat domain"/>
    <property type="match status" value="1"/>
</dbReference>
<organism evidence="3 4">
    <name type="scientific">Fodinibius sediminis</name>
    <dbReference type="NCBI Taxonomy" id="1214077"/>
    <lineage>
        <taxon>Bacteria</taxon>
        <taxon>Pseudomonadati</taxon>
        <taxon>Balneolota</taxon>
        <taxon>Balneolia</taxon>
        <taxon>Balneolales</taxon>
        <taxon>Balneolaceae</taxon>
        <taxon>Fodinibius</taxon>
    </lineage>
</organism>
<dbReference type="InterPro" id="IPR051012">
    <property type="entry name" value="CellSynth/LPSAsmb/PSIAsmb"/>
</dbReference>
<dbReference type="PANTHER" id="PTHR45586">
    <property type="entry name" value="TPR REPEAT-CONTAINING PROTEIN PA4667"/>
    <property type="match status" value="1"/>
</dbReference>
<evidence type="ECO:0000256" key="2">
    <source>
        <dbReference type="ARBA" id="ARBA00022803"/>
    </source>
</evidence>
<dbReference type="Proteomes" id="UP000317593">
    <property type="component" value="Unassembled WGS sequence"/>
</dbReference>
<dbReference type="SMART" id="SM00028">
    <property type="entry name" value="TPR"/>
    <property type="match status" value="4"/>
</dbReference>
<evidence type="ECO:0000256" key="1">
    <source>
        <dbReference type="ARBA" id="ARBA00022737"/>
    </source>
</evidence>
<dbReference type="InterPro" id="IPR019734">
    <property type="entry name" value="TPR_rpt"/>
</dbReference>
<protein>
    <submittedName>
        <fullName evidence="3">Tetratricopeptide repeat-containing protein</fullName>
    </submittedName>
</protein>